<feature type="region of interest" description="Disordered" evidence="1">
    <location>
        <begin position="493"/>
        <end position="515"/>
    </location>
</feature>
<protein>
    <submittedName>
        <fullName evidence="3">DUF4388 domain-containing protein</fullName>
    </submittedName>
</protein>
<evidence type="ECO:0000259" key="2">
    <source>
        <dbReference type="Pfam" id="PF14332"/>
    </source>
</evidence>
<gene>
    <name evidence="3" type="ORF">ENJ10_14030</name>
</gene>
<accession>A0A7V1PWP1</accession>
<dbReference type="Pfam" id="PF14332">
    <property type="entry name" value="DUF4388"/>
    <property type="match status" value="1"/>
</dbReference>
<evidence type="ECO:0000313" key="3">
    <source>
        <dbReference type="EMBL" id="HED11807.1"/>
    </source>
</evidence>
<dbReference type="PANTHER" id="PTHR36304">
    <property type="entry name" value="DOMAIN GTPASE-ACTIVATING PROTEIN, PUTATIVE-RELATED-RELATED"/>
    <property type="match status" value="1"/>
</dbReference>
<dbReference type="Proteomes" id="UP000886005">
    <property type="component" value="Unassembled WGS sequence"/>
</dbReference>
<feature type="domain" description="PatA-like N-terminal" evidence="2">
    <location>
        <begin position="134"/>
        <end position="209"/>
    </location>
</feature>
<comment type="caution">
    <text evidence="3">The sequence shown here is derived from an EMBL/GenBank/DDBJ whole genome shotgun (WGS) entry which is preliminary data.</text>
</comment>
<dbReference type="InterPro" id="IPR025497">
    <property type="entry name" value="PatA-like_N"/>
</dbReference>
<evidence type="ECO:0000256" key="1">
    <source>
        <dbReference type="SAM" id="MobiDB-lite"/>
    </source>
</evidence>
<sequence length="515" mass="58506">MPPSSLAILDSDEKRLEYLKSVFKRDDYKVFSFVDIQPLLEQLAQNPMAAILLEYGTLTHSERNEIVRIFRQYDHNNIFIYNLPDDANRRLAFYELGARRVFDVSSPVEEIYYALKGPLQNFSRSTPGTELVSTGDLQEMPLKNLLSTMGKEERSGVLRLFSNQMAGKIYFKQGYPIHAQVGMHEGEAALMHMLFWPEGTFRFSSKMTFNGRGSVGISHVALLIAAEKIRKQFAVHIGNLGSLRATVRVQYAGDLQQSGLAVDEAFVELIRRPVMIKKILENPVYPNFTTVEKLNLLLENGYLHVYDEEKKKESSAEAISAESSTVVTRPGESFAAEMIRYFDLGEKARPYVIPVLSVHGRNGSRFIQTLFDAGEELYKGQMILDSHRSCLLESLAINEQIIDDVEERKDDLIGFVYVLGEEAYERLDYTRYILGKMSQLYPLPLVILFTGAVQQPESLKKELNIPGSHPVFTVALDKKEQLEEVILKMALYRQEEEEEESGEDAHSEDEVTTDA</sequence>
<reference evidence="3" key="1">
    <citation type="journal article" date="2020" name="mSystems">
        <title>Genome- and Community-Level Interaction Insights into Carbon Utilization and Element Cycling Functions of Hydrothermarchaeota in Hydrothermal Sediment.</title>
        <authorList>
            <person name="Zhou Z."/>
            <person name="Liu Y."/>
            <person name="Xu W."/>
            <person name="Pan J."/>
            <person name="Luo Z.H."/>
            <person name="Li M."/>
        </authorList>
    </citation>
    <scope>NUCLEOTIDE SEQUENCE [LARGE SCALE GENOMIC DNA]</scope>
    <source>
        <strain evidence="3">HyVt-456</strain>
    </source>
</reference>
<dbReference type="AlphaFoldDB" id="A0A7V1PWP1"/>
<dbReference type="EMBL" id="DRLD01000396">
    <property type="protein sequence ID" value="HED11807.1"/>
    <property type="molecule type" value="Genomic_DNA"/>
</dbReference>
<name>A0A7V1PWP1_CALAY</name>
<organism evidence="3">
    <name type="scientific">Caldithrix abyssi</name>
    <dbReference type="NCBI Taxonomy" id="187145"/>
    <lineage>
        <taxon>Bacteria</taxon>
        <taxon>Pseudomonadati</taxon>
        <taxon>Calditrichota</taxon>
        <taxon>Calditrichia</taxon>
        <taxon>Calditrichales</taxon>
        <taxon>Calditrichaceae</taxon>
        <taxon>Caldithrix</taxon>
    </lineage>
</organism>
<proteinExistence type="predicted"/>
<dbReference type="PANTHER" id="PTHR36304:SF4">
    <property type="entry name" value="DUF4388 DOMAIN-CONTAINING PROTEIN"/>
    <property type="match status" value="1"/>
</dbReference>